<name>A0A1G1Z9Q3_9BACT</name>
<accession>A0A1G1Z9Q3</accession>
<evidence type="ECO:0000313" key="2">
    <source>
        <dbReference type="Proteomes" id="UP000176544"/>
    </source>
</evidence>
<dbReference type="AlphaFoldDB" id="A0A1G1Z9Q3"/>
<organism evidence="1 2">
    <name type="scientific">Candidatus Colwellbacteria bacterium RIFCSPLOWO2_02_FULL_45_11</name>
    <dbReference type="NCBI Taxonomy" id="1797692"/>
    <lineage>
        <taxon>Bacteria</taxon>
        <taxon>Candidatus Colwelliibacteriota</taxon>
    </lineage>
</organism>
<evidence type="ECO:0000313" key="1">
    <source>
        <dbReference type="EMBL" id="OGY60600.1"/>
    </source>
</evidence>
<dbReference type="EMBL" id="MHJA01000028">
    <property type="protein sequence ID" value="OGY60600.1"/>
    <property type="molecule type" value="Genomic_DNA"/>
</dbReference>
<protein>
    <submittedName>
        <fullName evidence="1">Uncharacterized protein</fullName>
    </submittedName>
</protein>
<reference evidence="1 2" key="1">
    <citation type="journal article" date="2016" name="Nat. Commun.">
        <title>Thousands of microbial genomes shed light on interconnected biogeochemical processes in an aquifer system.</title>
        <authorList>
            <person name="Anantharaman K."/>
            <person name="Brown C.T."/>
            <person name="Hug L.A."/>
            <person name="Sharon I."/>
            <person name="Castelle C.J."/>
            <person name="Probst A.J."/>
            <person name="Thomas B.C."/>
            <person name="Singh A."/>
            <person name="Wilkins M.J."/>
            <person name="Karaoz U."/>
            <person name="Brodie E.L."/>
            <person name="Williams K.H."/>
            <person name="Hubbard S.S."/>
            <person name="Banfield J.F."/>
        </authorList>
    </citation>
    <scope>NUCLEOTIDE SEQUENCE [LARGE SCALE GENOMIC DNA]</scope>
</reference>
<proteinExistence type="predicted"/>
<gene>
    <name evidence="1" type="ORF">A3I33_01785</name>
</gene>
<dbReference type="Proteomes" id="UP000176544">
    <property type="component" value="Unassembled WGS sequence"/>
</dbReference>
<sequence length="107" mass="12597">MEEAVSRNGRLNLDAVIRVRDRLVTHRMDVRDWPLVPFCHNTTIGESIVRVERTRKGIDIAVTPLGSRRGKHHPNVEPGYYKIEDGRMVPIRRSQVIEEEDRRRREM</sequence>
<comment type="caution">
    <text evidence="1">The sequence shown here is derived from an EMBL/GenBank/DDBJ whole genome shotgun (WGS) entry which is preliminary data.</text>
</comment>
<dbReference type="STRING" id="1797692.A3I33_01785"/>